<protein>
    <recommendedName>
        <fullName evidence="4 10">Mannan endo-1,6-alpha-mannosidase</fullName>
        <ecNumber evidence="4 10">3.2.1.101</ecNumber>
    </recommendedName>
</protein>
<feature type="chain" id="PRO_5034706042" description="Mannan endo-1,6-alpha-mannosidase" evidence="11">
    <location>
        <begin position="26"/>
        <end position="423"/>
    </location>
</feature>
<keyword evidence="6 10" id="KW-0378">Hydrolase</keyword>
<dbReference type="InterPro" id="IPR008928">
    <property type="entry name" value="6-hairpin_glycosidase_sf"/>
</dbReference>
<dbReference type="AlphaFoldDB" id="A0A8H8RSR4"/>
<comment type="caution">
    <text evidence="12">The sequence shown here is derived from an EMBL/GenBank/DDBJ whole genome shotgun (WGS) entry which is preliminary data.</text>
</comment>
<dbReference type="GO" id="GO:0008496">
    <property type="term" value="F:mannan endo-1,6-alpha-mannosidase activity"/>
    <property type="evidence" value="ECO:0007669"/>
    <property type="project" value="UniProtKB-UniRule"/>
</dbReference>
<dbReference type="GO" id="GO:0012505">
    <property type="term" value="C:endomembrane system"/>
    <property type="evidence" value="ECO:0007669"/>
    <property type="project" value="UniProtKB-SubCell"/>
</dbReference>
<dbReference type="PIRSF" id="PIRSF016302">
    <property type="entry name" value="Man_a_manosd"/>
    <property type="match status" value="1"/>
</dbReference>
<dbReference type="SUPFAM" id="SSF48208">
    <property type="entry name" value="Six-hairpin glycosidases"/>
    <property type="match status" value="1"/>
</dbReference>
<dbReference type="GO" id="GO:0016052">
    <property type="term" value="P:carbohydrate catabolic process"/>
    <property type="evidence" value="ECO:0007669"/>
    <property type="project" value="InterPro"/>
</dbReference>
<keyword evidence="9 10" id="KW-0326">Glycosidase</keyword>
<evidence type="ECO:0000256" key="6">
    <source>
        <dbReference type="ARBA" id="ARBA00022801"/>
    </source>
</evidence>
<evidence type="ECO:0000256" key="9">
    <source>
        <dbReference type="ARBA" id="ARBA00023295"/>
    </source>
</evidence>
<dbReference type="Proteomes" id="UP000443090">
    <property type="component" value="Unassembled WGS sequence"/>
</dbReference>
<name>A0A8H8RSR4_9HELO</name>
<evidence type="ECO:0000256" key="8">
    <source>
        <dbReference type="ARBA" id="ARBA00023180"/>
    </source>
</evidence>
<dbReference type="EC" id="3.2.1.101" evidence="4 10"/>
<dbReference type="OrthoDB" id="4187847at2759"/>
<keyword evidence="13" id="KW-1185">Reference proteome</keyword>
<evidence type="ECO:0000256" key="2">
    <source>
        <dbReference type="ARBA" id="ARBA00004308"/>
    </source>
</evidence>
<keyword evidence="8" id="KW-0325">Glycoprotein</keyword>
<evidence type="ECO:0000256" key="10">
    <source>
        <dbReference type="PIRNR" id="PIRNR016302"/>
    </source>
</evidence>
<sequence length="423" mass="45990">MFSSTKSQLLSSVLCFISVLDIASGITLDVKNQSSIISNTHTIAHDLMSYYTGNKPNSTSLGVLPKPYYWWEAGAMWGTMINYWHYTNDSTYVSDVGLAILSQSGPNNDFLMANQVFDTGNDDQAFWALTAMSAAEYAFPIPTTSTPLVSNSSSNVYLTLAINTFNDFVGRWNTTQCNGGLKWQFTPSAAGFDYKSSISNGGFFQLAARLARHTGNATYLEWAEREWDWMTGVGLINDTTWSVFDGAGDDKGENCSKPSTQQWTYNNAIFLYGAAVMTSIDKTGASNSTSNATSNSTSSVWLARTQGLLAHATSQFFTPYANATNVMYEWQCEESNSCDTDQYSFKAYLSRWMTETAVLVPSLKPDIRALLEPSAEAAALACSGGVNGAQCGTKWYVGGYDGVTGVGQQMSALEVMLGALRAS</sequence>
<keyword evidence="7" id="KW-0472">Membrane</keyword>
<evidence type="ECO:0000256" key="1">
    <source>
        <dbReference type="ARBA" id="ARBA00001452"/>
    </source>
</evidence>
<dbReference type="EMBL" id="QGMI01000559">
    <property type="protein sequence ID" value="TVY38953.1"/>
    <property type="molecule type" value="Genomic_DNA"/>
</dbReference>
<feature type="signal peptide" evidence="11">
    <location>
        <begin position="1"/>
        <end position="25"/>
    </location>
</feature>
<dbReference type="Gene3D" id="1.50.10.20">
    <property type="match status" value="1"/>
</dbReference>
<comment type="catalytic activity">
    <reaction evidence="1 10">
        <text>Random hydrolysis of (1-&gt;6)-alpha-D-mannosidic linkages in unbranched (1-&gt;6)-mannans.</text>
        <dbReference type="EC" id="3.2.1.101"/>
    </reaction>
</comment>
<dbReference type="PANTHER" id="PTHR12145">
    <property type="entry name" value="MANNAN ENDO-1,6-ALPHA-MANNOSIDASE DCW1"/>
    <property type="match status" value="1"/>
</dbReference>
<dbReference type="Pfam" id="PF03663">
    <property type="entry name" value="Glyco_hydro_76"/>
    <property type="match status" value="1"/>
</dbReference>
<dbReference type="InterPro" id="IPR005198">
    <property type="entry name" value="Glyco_hydro_76"/>
</dbReference>
<accession>A0A8H8RSR4</accession>
<evidence type="ECO:0000256" key="5">
    <source>
        <dbReference type="ARBA" id="ARBA00022729"/>
    </source>
</evidence>
<dbReference type="InterPro" id="IPR014480">
    <property type="entry name" value="Mannan-1_6-alpha_mannosidase"/>
</dbReference>
<organism evidence="12 13">
    <name type="scientific">Lachnellula occidentalis</name>
    <dbReference type="NCBI Taxonomy" id="215460"/>
    <lineage>
        <taxon>Eukaryota</taxon>
        <taxon>Fungi</taxon>
        <taxon>Dikarya</taxon>
        <taxon>Ascomycota</taxon>
        <taxon>Pezizomycotina</taxon>
        <taxon>Leotiomycetes</taxon>
        <taxon>Helotiales</taxon>
        <taxon>Lachnaceae</taxon>
        <taxon>Lachnellula</taxon>
    </lineage>
</organism>
<evidence type="ECO:0000313" key="13">
    <source>
        <dbReference type="Proteomes" id="UP000443090"/>
    </source>
</evidence>
<proteinExistence type="inferred from homology"/>
<dbReference type="GO" id="GO:0009272">
    <property type="term" value="P:fungal-type cell wall biogenesis"/>
    <property type="evidence" value="ECO:0007669"/>
    <property type="project" value="TreeGrafter"/>
</dbReference>
<gene>
    <name evidence="12" type="primary">DCW1_1</name>
    <name evidence="12" type="ORF">LOCC1_G005382</name>
</gene>
<dbReference type="PANTHER" id="PTHR12145:SF38">
    <property type="entry name" value="MANNAN ENDO-1,6-ALPHA-MANNOSIDASE"/>
    <property type="match status" value="1"/>
</dbReference>
<evidence type="ECO:0000313" key="12">
    <source>
        <dbReference type="EMBL" id="TVY38953.1"/>
    </source>
</evidence>
<evidence type="ECO:0000256" key="7">
    <source>
        <dbReference type="ARBA" id="ARBA00023136"/>
    </source>
</evidence>
<comment type="subcellular location">
    <subcellularLocation>
        <location evidence="2">Endomembrane system</location>
    </subcellularLocation>
</comment>
<evidence type="ECO:0000256" key="3">
    <source>
        <dbReference type="ARBA" id="ARBA00009699"/>
    </source>
</evidence>
<dbReference type="FunFam" id="1.50.10.20:FF:000006">
    <property type="entry name" value="Mannan endo-1,6-alpha-mannosidase"/>
    <property type="match status" value="1"/>
</dbReference>
<keyword evidence="5 11" id="KW-0732">Signal</keyword>
<evidence type="ECO:0000256" key="4">
    <source>
        <dbReference type="ARBA" id="ARBA00012350"/>
    </source>
</evidence>
<comment type="similarity">
    <text evidence="3 10">Belongs to the glycosyl hydrolase 76 family.</text>
</comment>
<evidence type="ECO:0000256" key="11">
    <source>
        <dbReference type="SAM" id="SignalP"/>
    </source>
</evidence>
<reference evidence="12 13" key="1">
    <citation type="submission" date="2018-05" db="EMBL/GenBank/DDBJ databases">
        <title>Genome sequencing and assembly of the regulated plant pathogen Lachnellula willkommii and related sister species for the development of diagnostic species identification markers.</title>
        <authorList>
            <person name="Giroux E."/>
            <person name="Bilodeau G."/>
        </authorList>
    </citation>
    <scope>NUCLEOTIDE SEQUENCE [LARGE SCALE GENOMIC DNA]</scope>
    <source>
        <strain evidence="12 13">CBS 160.35</strain>
    </source>
</reference>